<comment type="caution">
    <text evidence="3">The sequence shown here is derived from an EMBL/GenBank/DDBJ whole genome shotgun (WGS) entry which is preliminary data.</text>
</comment>
<reference evidence="4" key="1">
    <citation type="submission" date="2018-09" db="EMBL/GenBank/DDBJ databases">
        <authorList>
            <person name="Livingstone P.G."/>
            <person name="Whitworth D.E."/>
        </authorList>
    </citation>
    <scope>NUCLEOTIDE SEQUENCE [LARGE SCALE GENOMIC DNA]</scope>
    <source>
        <strain evidence="4">AB050A</strain>
    </source>
</reference>
<evidence type="ECO:0000313" key="4">
    <source>
        <dbReference type="Proteomes" id="UP000267003"/>
    </source>
</evidence>
<evidence type="ECO:0000256" key="2">
    <source>
        <dbReference type="SAM" id="Phobius"/>
    </source>
</evidence>
<feature type="transmembrane region" description="Helical" evidence="2">
    <location>
        <begin position="46"/>
        <end position="69"/>
    </location>
</feature>
<keyword evidence="4" id="KW-1185">Reference proteome</keyword>
<keyword evidence="2" id="KW-0472">Membrane</keyword>
<accession>A0A3A8PN58</accession>
<sequence>MLLVFVSLVLLGMLLLRQQLQGGRTLWGLVLVGMVFSALASNLLPQYAFWGWTLAALPALLVIHHGLYLGLIKPRVISQGVLAENKFNPRDKANLKDMVEANDRYFNTSNIALRYGLPALAIIAIGAVTVHVLNPVSKGALNTVLVQADTGTAVIADTTLVAARLGALGAYVYVLLYLGQRGFRHDITSGAALWCAVTLALGPLMAAALSKIWFSGLGSDSRSTGWSMHALYVAVGMSPRYAAQAIARYAHRLGSDATKYVPPERSVPLAMIRGITPQIEERLHEEGIHDVVGMAMADPLRLQRSTNFDKHQILGWIDSALLAQALPEAWEHLEKKGLRGARDLTWYVLSGSAEPVEGLKELAADGLTGLALRNVALRLSQDAQVQRIHLLYQLVDEAAESGEQKTPHPPSRPATETLASGLIGISGATPELAGPADGAVAPATNPAATGLGVPPAEPRQ</sequence>
<keyword evidence="2" id="KW-0812">Transmembrane</keyword>
<proteinExistence type="predicted"/>
<feature type="transmembrane region" description="Helical" evidence="2">
    <location>
        <begin position="153"/>
        <end position="179"/>
    </location>
</feature>
<feature type="transmembrane region" description="Helical" evidence="2">
    <location>
        <begin position="191"/>
        <end position="214"/>
    </location>
</feature>
<keyword evidence="2" id="KW-1133">Transmembrane helix</keyword>
<dbReference type="AlphaFoldDB" id="A0A3A8PN58"/>
<feature type="region of interest" description="Disordered" evidence="1">
    <location>
        <begin position="400"/>
        <end position="460"/>
    </location>
</feature>
<organism evidence="3 4">
    <name type="scientific">Corallococcus aberystwythensis</name>
    <dbReference type="NCBI Taxonomy" id="2316722"/>
    <lineage>
        <taxon>Bacteria</taxon>
        <taxon>Pseudomonadati</taxon>
        <taxon>Myxococcota</taxon>
        <taxon>Myxococcia</taxon>
        <taxon>Myxococcales</taxon>
        <taxon>Cystobacterineae</taxon>
        <taxon>Myxococcaceae</taxon>
        <taxon>Corallococcus</taxon>
    </lineage>
</organism>
<dbReference type="Gene3D" id="1.10.150.20">
    <property type="entry name" value="5' to 3' exonuclease, C-terminal subdomain"/>
    <property type="match status" value="1"/>
</dbReference>
<dbReference type="EMBL" id="RAWK01000296">
    <property type="protein sequence ID" value="RKH56121.1"/>
    <property type="molecule type" value="Genomic_DNA"/>
</dbReference>
<dbReference type="Proteomes" id="UP000267003">
    <property type="component" value="Unassembled WGS sequence"/>
</dbReference>
<name>A0A3A8PN58_9BACT</name>
<evidence type="ECO:0000256" key="1">
    <source>
        <dbReference type="SAM" id="MobiDB-lite"/>
    </source>
</evidence>
<gene>
    <name evidence="3" type="ORF">D7W81_34720</name>
</gene>
<evidence type="ECO:0000313" key="3">
    <source>
        <dbReference type="EMBL" id="RKH56121.1"/>
    </source>
</evidence>
<protein>
    <submittedName>
        <fullName evidence="3">Uncharacterized protein</fullName>
    </submittedName>
</protein>
<feature type="transmembrane region" description="Helical" evidence="2">
    <location>
        <begin position="112"/>
        <end position="133"/>
    </location>
</feature>